<accession>A0A9P0ML81</accession>
<name>A0A9P0ML81_NEZVI</name>
<evidence type="ECO:0000313" key="9">
    <source>
        <dbReference type="EMBL" id="CAH1397854.1"/>
    </source>
</evidence>
<dbReference type="SMART" id="SM00320">
    <property type="entry name" value="WD40"/>
    <property type="match status" value="5"/>
</dbReference>
<keyword evidence="3" id="KW-0677">Repeat</keyword>
<dbReference type="PROSITE" id="PS50294">
    <property type="entry name" value="WD_REPEATS_REGION"/>
    <property type="match status" value="3"/>
</dbReference>
<feature type="repeat" description="WD" evidence="6">
    <location>
        <begin position="340"/>
        <end position="374"/>
    </location>
</feature>
<dbReference type="Pfam" id="PF12265">
    <property type="entry name" value="CAF1C_H4-bd"/>
    <property type="match status" value="1"/>
</dbReference>
<comment type="subcellular location">
    <subcellularLocation>
        <location evidence="1">Nucleus</location>
    </subcellularLocation>
</comment>
<keyword evidence="2 6" id="KW-0853">WD repeat</keyword>
<dbReference type="PANTHER" id="PTHR45903:SF1">
    <property type="entry name" value="GLUTAMATE-RICH WD REPEAT-CONTAINING PROTEIN 1"/>
    <property type="match status" value="1"/>
</dbReference>
<dbReference type="GO" id="GO:0005730">
    <property type="term" value="C:nucleolus"/>
    <property type="evidence" value="ECO:0007669"/>
    <property type="project" value="TreeGrafter"/>
</dbReference>
<gene>
    <name evidence="9" type="ORF">NEZAVI_LOCUS7610</name>
</gene>
<dbReference type="InterPro" id="IPR015943">
    <property type="entry name" value="WD40/YVTN_repeat-like_dom_sf"/>
</dbReference>
<feature type="repeat" description="WD" evidence="6">
    <location>
        <begin position="250"/>
        <end position="292"/>
    </location>
</feature>
<dbReference type="SUPFAM" id="SSF50978">
    <property type="entry name" value="WD40 repeat-like"/>
    <property type="match status" value="1"/>
</dbReference>
<evidence type="ECO:0000256" key="2">
    <source>
        <dbReference type="ARBA" id="ARBA00022574"/>
    </source>
</evidence>
<evidence type="ECO:0000256" key="5">
    <source>
        <dbReference type="ARBA" id="ARBA00040876"/>
    </source>
</evidence>
<feature type="region of interest" description="Disordered" evidence="7">
    <location>
        <begin position="112"/>
        <end position="134"/>
    </location>
</feature>
<dbReference type="Pfam" id="PF21720">
    <property type="entry name" value="MIOS_WD40"/>
    <property type="match status" value="1"/>
</dbReference>
<evidence type="ECO:0000256" key="1">
    <source>
        <dbReference type="ARBA" id="ARBA00004123"/>
    </source>
</evidence>
<keyword evidence="4" id="KW-0539">Nucleus</keyword>
<evidence type="ECO:0000313" key="10">
    <source>
        <dbReference type="Proteomes" id="UP001152798"/>
    </source>
</evidence>
<dbReference type="PRINTS" id="PR00320">
    <property type="entry name" value="GPROTEINBRPT"/>
</dbReference>
<dbReference type="InterPro" id="IPR001680">
    <property type="entry name" value="WD40_rpt"/>
</dbReference>
<dbReference type="PROSITE" id="PS00678">
    <property type="entry name" value="WD_REPEATS_1"/>
    <property type="match status" value="2"/>
</dbReference>
<organism evidence="9 10">
    <name type="scientific">Nezara viridula</name>
    <name type="common">Southern green stink bug</name>
    <name type="synonym">Cimex viridulus</name>
    <dbReference type="NCBI Taxonomy" id="85310"/>
    <lineage>
        <taxon>Eukaryota</taxon>
        <taxon>Metazoa</taxon>
        <taxon>Ecdysozoa</taxon>
        <taxon>Arthropoda</taxon>
        <taxon>Hexapoda</taxon>
        <taxon>Insecta</taxon>
        <taxon>Pterygota</taxon>
        <taxon>Neoptera</taxon>
        <taxon>Paraneoptera</taxon>
        <taxon>Hemiptera</taxon>
        <taxon>Heteroptera</taxon>
        <taxon>Panheteroptera</taxon>
        <taxon>Pentatomomorpha</taxon>
        <taxon>Pentatomoidea</taxon>
        <taxon>Pentatomidae</taxon>
        <taxon>Pentatominae</taxon>
        <taxon>Nezara</taxon>
    </lineage>
</organism>
<feature type="compositionally biased region" description="Acidic residues" evidence="7">
    <location>
        <begin position="1"/>
        <end position="21"/>
    </location>
</feature>
<dbReference type="InterPro" id="IPR051972">
    <property type="entry name" value="Glutamate-rich_WD_repeat"/>
</dbReference>
<evidence type="ECO:0000259" key="8">
    <source>
        <dbReference type="Pfam" id="PF12265"/>
    </source>
</evidence>
<dbReference type="GO" id="GO:0042254">
    <property type="term" value="P:ribosome biogenesis"/>
    <property type="evidence" value="ECO:0007669"/>
    <property type="project" value="TreeGrafter"/>
</dbReference>
<dbReference type="InterPro" id="IPR020472">
    <property type="entry name" value="WD40_PAC1"/>
</dbReference>
<evidence type="ECO:0000256" key="7">
    <source>
        <dbReference type="SAM" id="MobiDB-lite"/>
    </source>
</evidence>
<dbReference type="InterPro" id="IPR036322">
    <property type="entry name" value="WD40_repeat_dom_sf"/>
</dbReference>
<dbReference type="PANTHER" id="PTHR45903">
    <property type="entry name" value="GLUTAMATE-RICH WD REPEAT-CONTAINING PROTEIN 1"/>
    <property type="match status" value="1"/>
</dbReference>
<dbReference type="AlphaFoldDB" id="A0A9P0ML81"/>
<protein>
    <recommendedName>
        <fullName evidence="5">Glutamate-rich WD repeat-containing protein 1</fullName>
    </recommendedName>
</protein>
<dbReference type="InterPro" id="IPR022052">
    <property type="entry name" value="Histone-bd_RBBP4-like_N"/>
</dbReference>
<evidence type="ECO:0000256" key="3">
    <source>
        <dbReference type="ARBA" id="ARBA00022737"/>
    </source>
</evidence>
<feature type="region of interest" description="Disordered" evidence="7">
    <location>
        <begin position="1"/>
        <end position="36"/>
    </location>
</feature>
<dbReference type="Proteomes" id="UP001152798">
    <property type="component" value="Chromosome 4"/>
</dbReference>
<feature type="compositionally biased region" description="Acidic residues" evidence="7">
    <location>
        <begin position="114"/>
        <end position="130"/>
    </location>
</feature>
<reference evidence="9" key="1">
    <citation type="submission" date="2022-01" db="EMBL/GenBank/DDBJ databases">
        <authorList>
            <person name="King R."/>
        </authorList>
    </citation>
    <scope>NUCLEOTIDE SEQUENCE</scope>
</reference>
<feature type="domain" description="Histone-binding protein RBBP4-like N-terminal" evidence="8">
    <location>
        <begin position="42"/>
        <end position="109"/>
    </location>
</feature>
<sequence>MMEDINEVNEEEMDVEPEQQEEGSNNPGRKVYLPGQPLNDGEELIHDETAYVMLHDGHAGDSCLSFDIIPDGASVFQDQYPITSYFAAGTQSHAANANKLYIMKVSNLHKTLKEDEDSEESDADSEDEAKEEPIMKQSFIKHNGVINRVRVSLLNEYKVYAAVWSETGKVSIYDIRPHLEHLDAGAKEPMKGKKGEKAFPVYSFDGHTSEGYGIDWSSVEKGYLATGDCKKNIHIWTPTNATWEVSQKSLSGHSASVEDLQWSPNEPKVLASCSVDRSIRIWDIRQPDKSQLAVEKAHSSDVNVISWNKEVPLLVSGGDDGVINVWDLRQFKKNGAVATLKHHKGPVTTVEWCPGESSVFASGGEDNQIALWDLGVEREDENEDLKELPPQLLFIHLGQTDIKELHWHRQYPGMIISTASSGFNFFKTISV</sequence>
<dbReference type="InterPro" id="IPR019775">
    <property type="entry name" value="WD40_repeat_CS"/>
</dbReference>
<keyword evidence="10" id="KW-1185">Reference proteome</keyword>
<feature type="repeat" description="WD" evidence="6">
    <location>
        <begin position="295"/>
        <end position="329"/>
    </location>
</feature>
<dbReference type="OrthoDB" id="2161379at2759"/>
<evidence type="ECO:0000256" key="6">
    <source>
        <dbReference type="PROSITE-ProRule" id="PRU00221"/>
    </source>
</evidence>
<dbReference type="PROSITE" id="PS50082">
    <property type="entry name" value="WD_REPEATS_2"/>
    <property type="match status" value="3"/>
</dbReference>
<dbReference type="Gene3D" id="2.130.10.10">
    <property type="entry name" value="YVTN repeat-like/Quinoprotein amine dehydrogenase"/>
    <property type="match status" value="1"/>
</dbReference>
<evidence type="ECO:0000256" key="4">
    <source>
        <dbReference type="ARBA" id="ARBA00023242"/>
    </source>
</evidence>
<dbReference type="EMBL" id="OV725080">
    <property type="protein sequence ID" value="CAH1397854.1"/>
    <property type="molecule type" value="Genomic_DNA"/>
</dbReference>
<proteinExistence type="predicted"/>